<accession>A0A562E6K8</accession>
<protein>
    <recommendedName>
        <fullName evidence="3">Excreted virulence factor EspC (Type VII ESX diderm)</fullName>
    </recommendedName>
</protein>
<dbReference type="AlphaFoldDB" id="A0A562E6K8"/>
<organism evidence="1 2">
    <name type="scientific">Rhodococcus rhodochrous J45</name>
    <dbReference type="NCBI Taxonomy" id="935266"/>
    <lineage>
        <taxon>Bacteria</taxon>
        <taxon>Bacillati</taxon>
        <taxon>Actinomycetota</taxon>
        <taxon>Actinomycetes</taxon>
        <taxon>Mycobacteriales</taxon>
        <taxon>Nocardiaceae</taxon>
        <taxon>Rhodococcus</taxon>
    </lineage>
</organism>
<evidence type="ECO:0000313" key="2">
    <source>
        <dbReference type="Proteomes" id="UP000317573"/>
    </source>
</evidence>
<proteinExistence type="predicted"/>
<name>A0A562E6K8_RHORH</name>
<evidence type="ECO:0008006" key="3">
    <source>
        <dbReference type="Google" id="ProtNLM"/>
    </source>
</evidence>
<dbReference type="Proteomes" id="UP000317573">
    <property type="component" value="Unassembled WGS sequence"/>
</dbReference>
<gene>
    <name evidence="1" type="ORF">L618_001800000270</name>
</gene>
<reference evidence="1 2" key="1">
    <citation type="submission" date="2019-07" db="EMBL/GenBank/DDBJ databases">
        <title>Genome sequencing of lignin-degrading bacterial isolates.</title>
        <authorList>
            <person name="Gladden J."/>
        </authorList>
    </citation>
    <scope>NUCLEOTIDE SEQUENCE [LARGE SCALE GENOMIC DNA]</scope>
    <source>
        <strain evidence="1 2">J45</strain>
    </source>
</reference>
<comment type="caution">
    <text evidence="1">The sequence shown here is derived from an EMBL/GenBank/DDBJ whole genome shotgun (WGS) entry which is preliminary data.</text>
</comment>
<evidence type="ECO:0000313" key="1">
    <source>
        <dbReference type="EMBL" id="TWH17736.1"/>
    </source>
</evidence>
<dbReference type="EMBL" id="VLJT01000015">
    <property type="protein sequence ID" value="TWH17736.1"/>
    <property type="molecule type" value="Genomic_DNA"/>
</dbReference>
<sequence>MPSGFTRLEPHVVNEILRICKVMLDEFDESHETARRLLNVEGFGDFASAQQLAAGYKRKASGTPESAVERIEQFTLALTQLRDAFAAGGEAFLDTESDWARQLAATDPDSGAGNDHQSAQ</sequence>